<sequence length="81" mass="8538">MVRLDATAAGRGFIVAGLVHLLAPGLLIDAARYAYDRVLSAEFDGGRETNRRLRAVGLVLLALGTVVASDDRSVSVALSRT</sequence>
<feature type="transmembrane region" description="Helical" evidence="1">
    <location>
        <begin position="12"/>
        <end position="31"/>
    </location>
</feature>
<dbReference type="Proteomes" id="UP001596312">
    <property type="component" value="Unassembled WGS sequence"/>
</dbReference>
<keyword evidence="1" id="KW-0472">Membrane</keyword>
<accession>A0ABD5UXY5</accession>
<comment type="caution">
    <text evidence="2">The sequence shown here is derived from an EMBL/GenBank/DDBJ whole genome shotgun (WGS) entry which is preliminary data.</text>
</comment>
<evidence type="ECO:0000256" key="1">
    <source>
        <dbReference type="SAM" id="Phobius"/>
    </source>
</evidence>
<keyword evidence="1" id="KW-1133">Transmembrane helix</keyword>
<dbReference type="EMBL" id="JBHSXQ010000001">
    <property type="protein sequence ID" value="MFC6903980.1"/>
    <property type="molecule type" value="Genomic_DNA"/>
</dbReference>
<evidence type="ECO:0000313" key="3">
    <source>
        <dbReference type="Proteomes" id="UP001596312"/>
    </source>
</evidence>
<organism evidence="2 3">
    <name type="scientific">Halalkalicoccus tibetensis</name>
    <dbReference type="NCBI Taxonomy" id="175632"/>
    <lineage>
        <taxon>Archaea</taxon>
        <taxon>Methanobacteriati</taxon>
        <taxon>Methanobacteriota</taxon>
        <taxon>Stenosarchaea group</taxon>
        <taxon>Halobacteria</taxon>
        <taxon>Halobacteriales</taxon>
        <taxon>Halococcaceae</taxon>
        <taxon>Halalkalicoccus</taxon>
    </lineage>
</organism>
<gene>
    <name evidence="2" type="ORF">ACFQGH_02065</name>
</gene>
<evidence type="ECO:0000313" key="2">
    <source>
        <dbReference type="EMBL" id="MFC6903980.1"/>
    </source>
</evidence>
<proteinExistence type="predicted"/>
<keyword evidence="1" id="KW-0812">Transmembrane</keyword>
<dbReference type="RefSeq" id="WP_340602478.1">
    <property type="nucleotide sequence ID" value="NZ_JBBMXV010000001.1"/>
</dbReference>
<keyword evidence="3" id="KW-1185">Reference proteome</keyword>
<reference evidence="2 3" key="1">
    <citation type="journal article" date="2019" name="Int. J. Syst. Evol. Microbiol.">
        <title>The Global Catalogue of Microorganisms (GCM) 10K type strain sequencing project: providing services to taxonomists for standard genome sequencing and annotation.</title>
        <authorList>
            <consortium name="The Broad Institute Genomics Platform"/>
            <consortium name="The Broad Institute Genome Sequencing Center for Infectious Disease"/>
            <person name="Wu L."/>
            <person name="Ma J."/>
        </authorList>
    </citation>
    <scope>NUCLEOTIDE SEQUENCE [LARGE SCALE GENOMIC DNA]</scope>
    <source>
        <strain evidence="2 3">CGMCC 1.3240</strain>
    </source>
</reference>
<dbReference type="AlphaFoldDB" id="A0ABD5UXY5"/>
<name>A0ABD5UXY5_9EURY</name>
<protein>
    <submittedName>
        <fullName evidence="2">Uncharacterized protein</fullName>
    </submittedName>
</protein>